<dbReference type="Proteomes" id="UP000001399">
    <property type="component" value="Chromosome"/>
</dbReference>
<evidence type="ECO:0000313" key="2">
    <source>
        <dbReference type="Proteomes" id="UP000001399"/>
    </source>
</evidence>
<evidence type="ECO:0000313" key="1">
    <source>
        <dbReference type="EMBL" id="ADP71098.1"/>
    </source>
</evidence>
<gene>
    <name evidence="1" type="ordered locus">Rvan_1856</name>
</gene>
<sequence length="122" mass="13007">MGKPFEQFRTVAIWLALAAALTRVVLVAGLMPVVADDGFALVVCRGVTPDPSREGAPVDRTHDPCPFALNGVGSPAIEPFNSPKPRWTAERIATPVPDSLPRRPVAISTFRPRAPPVMGLVS</sequence>
<dbReference type="STRING" id="648757.Rvan_1856"/>
<organism evidence="1 2">
    <name type="scientific">Rhodomicrobium vannielii (strain ATCC 17100 / DSM 162 / LMG 4299 / NCIMB 10020 / ATH 3.1.1)</name>
    <dbReference type="NCBI Taxonomy" id="648757"/>
    <lineage>
        <taxon>Bacteria</taxon>
        <taxon>Pseudomonadati</taxon>
        <taxon>Pseudomonadota</taxon>
        <taxon>Alphaproteobacteria</taxon>
        <taxon>Hyphomicrobiales</taxon>
        <taxon>Hyphomicrobiaceae</taxon>
        <taxon>Rhodomicrobium</taxon>
    </lineage>
</organism>
<dbReference type="EMBL" id="CP002292">
    <property type="protein sequence ID" value="ADP71098.1"/>
    <property type="molecule type" value="Genomic_DNA"/>
</dbReference>
<reference evidence="2" key="1">
    <citation type="journal article" date="2011" name="J. Bacteriol.">
        <title>Genome sequences of eight morphologically diverse alphaproteobacteria.</title>
        <authorList>
            <consortium name="US DOE Joint Genome Institute"/>
            <person name="Brown P.J."/>
            <person name="Kysela D.T."/>
            <person name="Buechlein A."/>
            <person name="Hemmerich C."/>
            <person name="Brun Y.V."/>
        </authorList>
    </citation>
    <scope>NUCLEOTIDE SEQUENCE [LARGE SCALE GENOMIC DNA]</scope>
    <source>
        <strain evidence="2">ATCC 17100 / ATH 3.1.1 / DSM 162 / LMG 4299</strain>
    </source>
</reference>
<evidence type="ECO:0008006" key="3">
    <source>
        <dbReference type="Google" id="ProtNLM"/>
    </source>
</evidence>
<protein>
    <recommendedName>
        <fullName evidence="3">DUF2946 domain-containing protein</fullName>
    </recommendedName>
</protein>
<proteinExistence type="predicted"/>
<dbReference type="KEGG" id="rva:Rvan_1856"/>
<dbReference type="OrthoDB" id="9854437at2"/>
<dbReference type="AlphaFoldDB" id="E3I063"/>
<keyword evidence="2" id="KW-1185">Reference proteome</keyword>
<dbReference type="RefSeq" id="WP_013419488.1">
    <property type="nucleotide sequence ID" value="NC_014664.1"/>
</dbReference>
<dbReference type="HOGENOM" id="CLU_2024974_0_0_5"/>
<name>E3I063_RHOVT</name>
<accession>E3I063</accession>